<dbReference type="AlphaFoldDB" id="A0A9N9BG48"/>
<sequence length="76" mass="8819">MLPNTSTAVSRLRGYLRKGLAHKSTEKDNQDYEVDDGERIMELEIPKNCRKVFEDQLTSFKKKWVADEELLELSAC</sequence>
<protein>
    <submittedName>
        <fullName evidence="1">9633_t:CDS:1</fullName>
    </submittedName>
</protein>
<accession>A0A9N9BG48</accession>
<dbReference type="EMBL" id="CAJVPI010000686">
    <property type="protein sequence ID" value="CAG8562726.1"/>
    <property type="molecule type" value="Genomic_DNA"/>
</dbReference>
<evidence type="ECO:0000313" key="2">
    <source>
        <dbReference type="Proteomes" id="UP000789739"/>
    </source>
</evidence>
<evidence type="ECO:0000313" key="1">
    <source>
        <dbReference type="EMBL" id="CAG8562726.1"/>
    </source>
</evidence>
<organism evidence="1 2">
    <name type="scientific">Paraglomus brasilianum</name>
    <dbReference type="NCBI Taxonomy" id="144538"/>
    <lineage>
        <taxon>Eukaryota</taxon>
        <taxon>Fungi</taxon>
        <taxon>Fungi incertae sedis</taxon>
        <taxon>Mucoromycota</taxon>
        <taxon>Glomeromycotina</taxon>
        <taxon>Glomeromycetes</taxon>
        <taxon>Paraglomerales</taxon>
        <taxon>Paraglomeraceae</taxon>
        <taxon>Paraglomus</taxon>
    </lineage>
</organism>
<name>A0A9N9BG48_9GLOM</name>
<proteinExistence type="predicted"/>
<gene>
    <name evidence="1" type="ORF">PBRASI_LOCUS5676</name>
</gene>
<comment type="caution">
    <text evidence="1">The sequence shown here is derived from an EMBL/GenBank/DDBJ whole genome shotgun (WGS) entry which is preliminary data.</text>
</comment>
<dbReference type="Proteomes" id="UP000789739">
    <property type="component" value="Unassembled WGS sequence"/>
</dbReference>
<keyword evidence="2" id="KW-1185">Reference proteome</keyword>
<feature type="non-terminal residue" evidence="1">
    <location>
        <position position="1"/>
    </location>
</feature>
<reference evidence="1" key="1">
    <citation type="submission" date="2021-06" db="EMBL/GenBank/DDBJ databases">
        <authorList>
            <person name="Kallberg Y."/>
            <person name="Tangrot J."/>
            <person name="Rosling A."/>
        </authorList>
    </citation>
    <scope>NUCLEOTIDE SEQUENCE</scope>
    <source>
        <strain evidence="1">BR232B</strain>
    </source>
</reference>